<evidence type="ECO:0000256" key="8">
    <source>
        <dbReference type="SAM" id="Phobius"/>
    </source>
</evidence>
<keyword evidence="2" id="KW-0813">Transport</keyword>
<keyword evidence="9" id="KW-0732">Signal</keyword>
<dbReference type="AlphaFoldDB" id="A0A914BMP7"/>
<feature type="signal peptide" evidence="9">
    <location>
        <begin position="1"/>
        <end position="19"/>
    </location>
</feature>
<dbReference type="GO" id="GO:0034703">
    <property type="term" value="C:cation channel complex"/>
    <property type="evidence" value="ECO:0007669"/>
    <property type="project" value="TreeGrafter"/>
</dbReference>
<sequence>MHAGSRLTLLCVLIASTSSWVVDLLVMTDFNEVNISGKEVTDLYIASMTRPLTPVSMLILIWIAGMTVRTIKQLWTQGASVYFTNGWNVMDFVQLILYWIFVIAGITAYFKSLDIAEAEGIFARVPDIKQALSGANTSAHTPESATELPGATVTSNNEMQDTEHTWQDFQAQLVSEAAFAIANVLSFLQILHHLLAFALLGPLLVSFTGMAYDVLKFFMIFCCLLVSFSIGMTQLYHKFEALEVKACHLEAETCGDTPFLNFGKSMVTLFWSLFDMVDLGTLRVNDSLVVTNTVGSIMYAAFMLIGSIVLLNALIAMMSNTYTRVEENSEVEWKLARTKIMAEYISEKASLPPPFNLVPTVKFVLWLFRYIPRKLRRSGCPASQQQFRATDQEGLQNAAYKEASLVLGERCLRAMDMERSESQTSSDLKTLKNSVEKFSCEMMRIQQQLTCILEILNQTKGVVETGDCPAEEATIADKTSR</sequence>
<feature type="chain" id="PRO_5037826257" description="Ion transport domain-containing protein" evidence="9">
    <location>
        <begin position="20"/>
        <end position="481"/>
    </location>
</feature>
<dbReference type="Proteomes" id="UP000887568">
    <property type="component" value="Unplaced"/>
</dbReference>
<dbReference type="Pfam" id="PF00520">
    <property type="entry name" value="Ion_trans"/>
    <property type="match status" value="2"/>
</dbReference>
<keyword evidence="6 8" id="KW-0472">Membrane</keyword>
<keyword evidence="5" id="KW-0406">Ion transport</keyword>
<evidence type="ECO:0000256" key="5">
    <source>
        <dbReference type="ARBA" id="ARBA00023065"/>
    </source>
</evidence>
<feature type="transmembrane region" description="Helical" evidence="8">
    <location>
        <begin position="43"/>
        <end position="68"/>
    </location>
</feature>
<proteinExistence type="predicted"/>
<dbReference type="PANTHER" id="PTHR10117">
    <property type="entry name" value="TRANSIENT RECEPTOR POTENTIAL CHANNEL"/>
    <property type="match status" value="1"/>
</dbReference>
<reference evidence="11" key="1">
    <citation type="submission" date="2022-11" db="UniProtKB">
        <authorList>
            <consortium name="EnsemblMetazoa"/>
        </authorList>
    </citation>
    <scope>IDENTIFICATION</scope>
</reference>
<dbReference type="GeneID" id="119744896"/>
<evidence type="ECO:0000256" key="7">
    <source>
        <dbReference type="ARBA" id="ARBA00023303"/>
    </source>
</evidence>
<dbReference type="GO" id="GO:0051480">
    <property type="term" value="P:regulation of cytosolic calcium ion concentration"/>
    <property type="evidence" value="ECO:0007669"/>
    <property type="project" value="TreeGrafter"/>
</dbReference>
<dbReference type="InterPro" id="IPR005821">
    <property type="entry name" value="Ion_trans_dom"/>
</dbReference>
<evidence type="ECO:0000256" key="4">
    <source>
        <dbReference type="ARBA" id="ARBA00022989"/>
    </source>
</evidence>
<protein>
    <recommendedName>
        <fullName evidence="10">Ion transport domain-containing protein</fullName>
    </recommendedName>
</protein>
<feature type="transmembrane region" description="Helical" evidence="8">
    <location>
        <begin position="217"/>
        <end position="236"/>
    </location>
</feature>
<comment type="subcellular location">
    <subcellularLocation>
        <location evidence="1">Membrane</location>
        <topology evidence="1">Multi-pass membrane protein</topology>
    </subcellularLocation>
</comment>
<evidence type="ECO:0000256" key="9">
    <source>
        <dbReference type="SAM" id="SignalP"/>
    </source>
</evidence>
<dbReference type="InterPro" id="IPR002153">
    <property type="entry name" value="TRPC_channel"/>
</dbReference>
<keyword evidence="12" id="KW-1185">Reference proteome</keyword>
<evidence type="ECO:0000313" key="11">
    <source>
        <dbReference type="EnsemblMetazoa" id="XP_038077016.1"/>
    </source>
</evidence>
<feature type="transmembrane region" description="Helical" evidence="8">
    <location>
        <begin position="177"/>
        <end position="205"/>
    </location>
</feature>
<feature type="domain" description="Ion transport" evidence="10">
    <location>
        <begin position="36"/>
        <end position="107"/>
    </location>
</feature>
<keyword evidence="3 8" id="KW-0812">Transmembrane</keyword>
<feature type="domain" description="Ion transport" evidence="10">
    <location>
        <begin position="177"/>
        <end position="329"/>
    </location>
</feature>
<dbReference type="GO" id="GO:0070679">
    <property type="term" value="F:inositol 1,4,5 trisphosphate binding"/>
    <property type="evidence" value="ECO:0007669"/>
    <property type="project" value="TreeGrafter"/>
</dbReference>
<feature type="transmembrane region" description="Helical" evidence="8">
    <location>
        <begin position="297"/>
        <end position="315"/>
    </location>
</feature>
<keyword evidence="7" id="KW-0407">Ion channel</keyword>
<evidence type="ECO:0000256" key="1">
    <source>
        <dbReference type="ARBA" id="ARBA00004141"/>
    </source>
</evidence>
<accession>A0A914BMP7</accession>
<evidence type="ECO:0000313" key="12">
    <source>
        <dbReference type="Proteomes" id="UP000887568"/>
    </source>
</evidence>
<dbReference type="OrthoDB" id="2373987at2759"/>
<dbReference type="Gene3D" id="1.10.287.70">
    <property type="match status" value="1"/>
</dbReference>
<feature type="transmembrane region" description="Helical" evidence="8">
    <location>
        <begin position="89"/>
        <end position="110"/>
    </location>
</feature>
<evidence type="ECO:0000256" key="6">
    <source>
        <dbReference type="ARBA" id="ARBA00023136"/>
    </source>
</evidence>
<dbReference type="RefSeq" id="XP_038077016.1">
    <property type="nucleotide sequence ID" value="XM_038221088.1"/>
</dbReference>
<name>A0A914BMP7_PATMI</name>
<evidence type="ECO:0000256" key="3">
    <source>
        <dbReference type="ARBA" id="ARBA00022692"/>
    </source>
</evidence>
<dbReference type="OMA" id="GTVERTW"/>
<evidence type="ECO:0000256" key="2">
    <source>
        <dbReference type="ARBA" id="ARBA00022448"/>
    </source>
</evidence>
<organism evidence="11 12">
    <name type="scientific">Patiria miniata</name>
    <name type="common">Bat star</name>
    <name type="synonym">Asterina miniata</name>
    <dbReference type="NCBI Taxonomy" id="46514"/>
    <lineage>
        <taxon>Eukaryota</taxon>
        <taxon>Metazoa</taxon>
        <taxon>Echinodermata</taxon>
        <taxon>Eleutherozoa</taxon>
        <taxon>Asterozoa</taxon>
        <taxon>Asteroidea</taxon>
        <taxon>Valvatacea</taxon>
        <taxon>Valvatida</taxon>
        <taxon>Asterinidae</taxon>
        <taxon>Patiria</taxon>
    </lineage>
</organism>
<dbReference type="GO" id="GO:0005886">
    <property type="term" value="C:plasma membrane"/>
    <property type="evidence" value="ECO:0007669"/>
    <property type="project" value="TreeGrafter"/>
</dbReference>
<evidence type="ECO:0000259" key="10">
    <source>
        <dbReference type="Pfam" id="PF00520"/>
    </source>
</evidence>
<dbReference type="PANTHER" id="PTHR10117:SF54">
    <property type="entry name" value="TRANSIENT RECEPTOR POTENTIAL-GAMMA PROTEIN"/>
    <property type="match status" value="1"/>
</dbReference>
<dbReference type="PRINTS" id="PR01097">
    <property type="entry name" value="TRNSRECEPTRP"/>
</dbReference>
<dbReference type="EnsemblMetazoa" id="XM_038221088.1">
    <property type="protein sequence ID" value="XP_038077016.1"/>
    <property type="gene ID" value="LOC119744896"/>
</dbReference>
<keyword evidence="4 8" id="KW-1133">Transmembrane helix</keyword>
<dbReference type="GO" id="GO:0015279">
    <property type="term" value="F:store-operated calcium channel activity"/>
    <property type="evidence" value="ECO:0007669"/>
    <property type="project" value="TreeGrafter"/>
</dbReference>